<sequence>MAPTTREATKKARSPPLGPGSTAAQNRPRKKAKKARKAEEAKHAPVEISSTRCQLLELPPELRNRIYHFCDDNRYMGIFRKIKTGKEKPGHKQTGAFVALAQVCKQIRFEYRPLWLRQLRIRVDFSDLEEFLQVFYCVLDRHEDWYRDAPTILTIAWDHDENDYGDGDTLISIESLLKLHAYSPASTIEFECRRLAESDLPCTDCWECGLCVHCVRGPFSIDCNFSSDVYDSHYTCEHDETIGEIVSVLAAEYEYLAALNTFLNNNNAAWLKHVQEKCLDYDSINCTMGKDCGQATIYIRFREPEAPKHLRTRNMHRGASAYLTEMGMADLEGWQELDYVVGVRTDKYSRSIDGVPEPVYDQALIRDLKSKTRSSSAQAVKQAPDSAVQG</sequence>
<evidence type="ECO:0000313" key="3">
    <source>
        <dbReference type="EMBL" id="OSS52324.1"/>
    </source>
</evidence>
<organism evidence="3 4">
    <name type="scientific">Epicoccum nigrum</name>
    <name type="common">Soil fungus</name>
    <name type="synonym">Epicoccum purpurascens</name>
    <dbReference type="NCBI Taxonomy" id="105696"/>
    <lineage>
        <taxon>Eukaryota</taxon>
        <taxon>Fungi</taxon>
        <taxon>Dikarya</taxon>
        <taxon>Ascomycota</taxon>
        <taxon>Pezizomycotina</taxon>
        <taxon>Dothideomycetes</taxon>
        <taxon>Pleosporomycetidae</taxon>
        <taxon>Pleosporales</taxon>
        <taxon>Pleosporineae</taxon>
        <taxon>Didymellaceae</taxon>
        <taxon>Epicoccum</taxon>
    </lineage>
</organism>
<dbReference type="Proteomes" id="UP000193240">
    <property type="component" value="Unassembled WGS sequence"/>
</dbReference>
<dbReference type="EMBL" id="KZ107839">
    <property type="protein sequence ID" value="OSS52324.1"/>
    <property type="molecule type" value="Genomic_DNA"/>
</dbReference>
<feature type="compositionally biased region" description="Basic residues" evidence="1">
    <location>
        <begin position="27"/>
        <end position="36"/>
    </location>
</feature>
<feature type="region of interest" description="Disordered" evidence="1">
    <location>
        <begin position="371"/>
        <end position="390"/>
    </location>
</feature>
<reference evidence="3 4" key="1">
    <citation type="journal article" date="2017" name="Genome Announc.">
        <title>Genome sequence of the saprophytic ascomycete Epicoccum nigrum ICMP 19927 strain isolated from New Zealand.</title>
        <authorList>
            <person name="Fokin M."/>
            <person name="Fleetwood D."/>
            <person name="Weir B.S."/>
            <person name="Villas-Boas S.G."/>
        </authorList>
    </citation>
    <scope>NUCLEOTIDE SEQUENCE [LARGE SCALE GENOMIC DNA]</scope>
    <source>
        <strain evidence="3 4">ICMP 19927</strain>
    </source>
</reference>
<feature type="domain" description="F-box" evidence="2">
    <location>
        <begin position="47"/>
        <end position="131"/>
    </location>
</feature>
<evidence type="ECO:0000256" key="1">
    <source>
        <dbReference type="SAM" id="MobiDB-lite"/>
    </source>
</evidence>
<keyword evidence="4" id="KW-1185">Reference proteome</keyword>
<feature type="region of interest" description="Disordered" evidence="1">
    <location>
        <begin position="1"/>
        <end position="45"/>
    </location>
</feature>
<dbReference type="InterPro" id="IPR001810">
    <property type="entry name" value="F-box_dom"/>
</dbReference>
<protein>
    <recommendedName>
        <fullName evidence="2">F-box domain-containing protein</fullName>
    </recommendedName>
</protein>
<dbReference type="AlphaFoldDB" id="A0A1Y2M867"/>
<proteinExistence type="predicted"/>
<accession>A0A1Y2M867</accession>
<dbReference type="Pfam" id="PF13013">
    <property type="entry name" value="F-box-like_2"/>
    <property type="match status" value="1"/>
</dbReference>
<evidence type="ECO:0000259" key="2">
    <source>
        <dbReference type="Pfam" id="PF13013"/>
    </source>
</evidence>
<gene>
    <name evidence="3" type="ORF">B5807_02365</name>
</gene>
<dbReference type="OMA" id="CEHDETI"/>
<name>A0A1Y2M867_EPING</name>
<evidence type="ECO:0000313" key="4">
    <source>
        <dbReference type="Proteomes" id="UP000193240"/>
    </source>
</evidence>
<dbReference type="InParanoid" id="A0A1Y2M867"/>